<dbReference type="AlphaFoldDB" id="A0A7X1NC15"/>
<dbReference type="RefSeq" id="WP_152761035.1">
    <property type="nucleotide sequence ID" value="NZ_WHNP01000018.1"/>
</dbReference>
<dbReference type="InterPro" id="IPR001633">
    <property type="entry name" value="EAL_dom"/>
</dbReference>
<dbReference type="PANTHER" id="PTHR33525:SF4">
    <property type="entry name" value="CYCLIC DI-GMP PHOSPHODIESTERASE CDGJ"/>
    <property type="match status" value="1"/>
</dbReference>
<dbReference type="Pfam" id="PF08668">
    <property type="entry name" value="HDOD"/>
    <property type="match status" value="1"/>
</dbReference>
<accession>A0A7X1NC15</accession>
<dbReference type="SUPFAM" id="SSF141868">
    <property type="entry name" value="EAL domain-like"/>
    <property type="match status" value="1"/>
</dbReference>
<dbReference type="PROSITE" id="PS50883">
    <property type="entry name" value="EAL"/>
    <property type="match status" value="1"/>
</dbReference>
<comment type="caution">
    <text evidence="3">The sequence shown here is derived from an EMBL/GenBank/DDBJ whole genome shotgun (WGS) entry which is preliminary data.</text>
</comment>
<proteinExistence type="predicted"/>
<feature type="domain" description="EAL" evidence="1">
    <location>
        <begin position="1"/>
        <end position="235"/>
    </location>
</feature>
<feature type="domain" description="HDOD" evidence="2">
    <location>
        <begin position="229"/>
        <end position="420"/>
    </location>
</feature>
<organism evidence="3 4">
    <name type="scientific">Paraburkholderia franconis</name>
    <dbReference type="NCBI Taxonomy" id="2654983"/>
    <lineage>
        <taxon>Bacteria</taxon>
        <taxon>Pseudomonadati</taxon>
        <taxon>Pseudomonadota</taxon>
        <taxon>Betaproteobacteria</taxon>
        <taxon>Burkholderiales</taxon>
        <taxon>Burkholderiaceae</taxon>
        <taxon>Paraburkholderia</taxon>
    </lineage>
</organism>
<evidence type="ECO:0000259" key="2">
    <source>
        <dbReference type="PROSITE" id="PS51833"/>
    </source>
</evidence>
<dbReference type="EMBL" id="WHNP01000018">
    <property type="protein sequence ID" value="MPW19224.1"/>
    <property type="molecule type" value="Genomic_DNA"/>
</dbReference>
<dbReference type="SUPFAM" id="SSF109604">
    <property type="entry name" value="HD-domain/PDEase-like"/>
    <property type="match status" value="1"/>
</dbReference>
<keyword evidence="4" id="KW-1185">Reference proteome</keyword>
<dbReference type="CDD" id="cd01948">
    <property type="entry name" value="EAL"/>
    <property type="match status" value="1"/>
</dbReference>
<dbReference type="InterPro" id="IPR035919">
    <property type="entry name" value="EAL_sf"/>
</dbReference>
<reference evidence="3 4" key="1">
    <citation type="submission" date="2019-10" db="EMBL/GenBank/DDBJ databases">
        <title>Paraburkholderia sp. isolated from nodules of Mimosa pudica from Brazilian Atlantic Forest soils.</title>
        <authorList>
            <person name="Paulitsch F."/>
            <person name="Hungria M."/>
            <person name="Dall'Agnol R."/>
        </authorList>
    </citation>
    <scope>NUCLEOTIDE SEQUENCE [LARGE SCALE GENOMIC DNA]</scope>
    <source>
        <strain evidence="3 4">CNPSo 3157</strain>
    </source>
</reference>
<dbReference type="InterPro" id="IPR013976">
    <property type="entry name" value="HDOD"/>
</dbReference>
<dbReference type="PROSITE" id="PS51833">
    <property type="entry name" value="HDOD"/>
    <property type="match status" value="1"/>
</dbReference>
<evidence type="ECO:0000259" key="1">
    <source>
        <dbReference type="PROSITE" id="PS50883"/>
    </source>
</evidence>
<protein>
    <submittedName>
        <fullName evidence="3">EAL domain-containing protein</fullName>
    </submittedName>
</protein>
<dbReference type="PANTHER" id="PTHR33525">
    <property type="match status" value="1"/>
</dbReference>
<dbReference type="InterPro" id="IPR052340">
    <property type="entry name" value="RNase_Y/CdgJ"/>
</dbReference>
<dbReference type="Gene3D" id="3.20.20.450">
    <property type="entry name" value="EAL domain"/>
    <property type="match status" value="1"/>
</dbReference>
<dbReference type="Proteomes" id="UP000484381">
    <property type="component" value="Unassembled WGS sequence"/>
</dbReference>
<dbReference type="SMART" id="SM00052">
    <property type="entry name" value="EAL"/>
    <property type="match status" value="1"/>
</dbReference>
<evidence type="ECO:0000313" key="4">
    <source>
        <dbReference type="Proteomes" id="UP000484381"/>
    </source>
</evidence>
<sequence length="444" mass="48777">MSDPSHDNDEAVRLQTFAQTGGDDDALLSSQFVYVGRQPILDRNGALHAYELLFRGSARNYAEVFDDAQATAQVVVRTIGGIGVQSVLGTHRGYVNIGRKLLFDDIVHLMQPERFVLEILETVTFDARLIARIAELRRAGFRIALDDVCELSPNLLTVLPHADIVKIDFLQTDRAQLRTLTRTLRMHGKTLIAEKVETRKDFALARELGFHLFQGYFFARPQVLSTRRNHSSRTSLLRLLALLARDAGIVELEDELKRNPNVVMQLLRLVNSSAFGLGRNISSLREAIIATGTRQIARWAQLLLYADGGDLPWRSDPLVQLAGTRARFMELAARWIRPNDEAFADAAFLTGVFSLVHVLVDSTPDETLDPLDLSPIIRDAIVARAGPMGALLRIAEAAGEAQDAAAIAAIASSASPAEFAALTPVVLAELNLSAAAWFGAHLMD</sequence>
<gene>
    <name evidence="3" type="ORF">GCT13_20550</name>
</gene>
<dbReference type="PIRSF" id="PIRSF003180">
    <property type="entry name" value="DiGMPpdiest_YuxH"/>
    <property type="match status" value="1"/>
</dbReference>
<dbReference type="Gene3D" id="1.10.3210.10">
    <property type="entry name" value="Hypothetical protein af1432"/>
    <property type="match status" value="1"/>
</dbReference>
<dbReference type="InterPro" id="IPR014408">
    <property type="entry name" value="dGMP_Pdiesterase_EAL/HD-GYP"/>
</dbReference>
<dbReference type="Pfam" id="PF00563">
    <property type="entry name" value="EAL"/>
    <property type="match status" value="1"/>
</dbReference>
<evidence type="ECO:0000313" key="3">
    <source>
        <dbReference type="EMBL" id="MPW19224.1"/>
    </source>
</evidence>
<name>A0A7X1NC15_9BURK</name>